<dbReference type="Proteomes" id="UP000305067">
    <property type="component" value="Unassembled WGS sequence"/>
</dbReference>
<organism evidence="1 2">
    <name type="scientific">Pterulicium gracile</name>
    <dbReference type="NCBI Taxonomy" id="1884261"/>
    <lineage>
        <taxon>Eukaryota</taxon>
        <taxon>Fungi</taxon>
        <taxon>Dikarya</taxon>
        <taxon>Basidiomycota</taxon>
        <taxon>Agaricomycotina</taxon>
        <taxon>Agaricomycetes</taxon>
        <taxon>Agaricomycetidae</taxon>
        <taxon>Agaricales</taxon>
        <taxon>Pleurotineae</taxon>
        <taxon>Pterulaceae</taxon>
        <taxon>Pterulicium</taxon>
    </lineage>
</organism>
<dbReference type="EMBL" id="ML178859">
    <property type="protein sequence ID" value="TFK96499.1"/>
    <property type="molecule type" value="Genomic_DNA"/>
</dbReference>
<reference evidence="1 2" key="1">
    <citation type="journal article" date="2019" name="Nat. Ecol. Evol.">
        <title>Megaphylogeny resolves global patterns of mushroom evolution.</title>
        <authorList>
            <person name="Varga T."/>
            <person name="Krizsan K."/>
            <person name="Foldi C."/>
            <person name="Dima B."/>
            <person name="Sanchez-Garcia M."/>
            <person name="Sanchez-Ramirez S."/>
            <person name="Szollosi G.J."/>
            <person name="Szarkandi J.G."/>
            <person name="Papp V."/>
            <person name="Albert L."/>
            <person name="Andreopoulos W."/>
            <person name="Angelini C."/>
            <person name="Antonin V."/>
            <person name="Barry K.W."/>
            <person name="Bougher N.L."/>
            <person name="Buchanan P."/>
            <person name="Buyck B."/>
            <person name="Bense V."/>
            <person name="Catcheside P."/>
            <person name="Chovatia M."/>
            <person name="Cooper J."/>
            <person name="Damon W."/>
            <person name="Desjardin D."/>
            <person name="Finy P."/>
            <person name="Geml J."/>
            <person name="Haridas S."/>
            <person name="Hughes K."/>
            <person name="Justo A."/>
            <person name="Karasinski D."/>
            <person name="Kautmanova I."/>
            <person name="Kiss B."/>
            <person name="Kocsube S."/>
            <person name="Kotiranta H."/>
            <person name="LaButti K.M."/>
            <person name="Lechner B.E."/>
            <person name="Liimatainen K."/>
            <person name="Lipzen A."/>
            <person name="Lukacs Z."/>
            <person name="Mihaltcheva S."/>
            <person name="Morgado L.N."/>
            <person name="Niskanen T."/>
            <person name="Noordeloos M.E."/>
            <person name="Ohm R.A."/>
            <person name="Ortiz-Santana B."/>
            <person name="Ovrebo C."/>
            <person name="Racz N."/>
            <person name="Riley R."/>
            <person name="Savchenko A."/>
            <person name="Shiryaev A."/>
            <person name="Soop K."/>
            <person name="Spirin V."/>
            <person name="Szebenyi C."/>
            <person name="Tomsovsky M."/>
            <person name="Tulloss R.E."/>
            <person name="Uehling J."/>
            <person name="Grigoriev I.V."/>
            <person name="Vagvolgyi C."/>
            <person name="Papp T."/>
            <person name="Martin F.M."/>
            <person name="Miettinen O."/>
            <person name="Hibbett D.S."/>
            <person name="Nagy L.G."/>
        </authorList>
    </citation>
    <scope>NUCLEOTIDE SEQUENCE [LARGE SCALE GENOMIC DNA]</scope>
    <source>
        <strain evidence="1 2">CBS 309.79</strain>
    </source>
</reference>
<keyword evidence="2" id="KW-1185">Reference proteome</keyword>
<proteinExistence type="predicted"/>
<evidence type="ECO:0000313" key="2">
    <source>
        <dbReference type="Proteomes" id="UP000305067"/>
    </source>
</evidence>
<evidence type="ECO:0000313" key="1">
    <source>
        <dbReference type="EMBL" id="TFK96499.1"/>
    </source>
</evidence>
<gene>
    <name evidence="1" type="ORF">BDV98DRAFT_307100</name>
</gene>
<sequence length="157" mass="17682">MACEAITELSVDIAHPDTGVVDLLECLDHPKVQTSLRSLDLHAHIFPWSYGTRRTELEDEEMVGPVLLQRLCEWTVVGSTMKLPALDKIHLSSVLAPALGGMDIWKMTGERERYLASTGGRFDVHVFEGSWAFDSEKGLLVFRQEDEKDRSVLRLSE</sequence>
<protein>
    <submittedName>
        <fullName evidence="1">Uncharacterized protein</fullName>
    </submittedName>
</protein>
<accession>A0A5C3Q640</accession>
<dbReference type="AlphaFoldDB" id="A0A5C3Q640"/>
<name>A0A5C3Q640_9AGAR</name>